<dbReference type="InterPro" id="IPR000847">
    <property type="entry name" value="LysR_HTH_N"/>
</dbReference>
<dbReference type="PANTHER" id="PTHR30419:SF2">
    <property type="entry name" value="LYSR FAMILY TRANSCRIPTIONAL REGULATOR"/>
    <property type="match status" value="1"/>
</dbReference>
<name>A0A0T5P4N1_9RHOB</name>
<protein>
    <submittedName>
        <fullName evidence="7">HTH-type transcriptional regulator GltC</fullName>
    </submittedName>
</protein>
<organism evidence="6 8">
    <name type="scientific">Roseovarius indicus</name>
    <dbReference type="NCBI Taxonomy" id="540747"/>
    <lineage>
        <taxon>Bacteria</taxon>
        <taxon>Pseudomonadati</taxon>
        <taxon>Pseudomonadota</taxon>
        <taxon>Alphaproteobacteria</taxon>
        <taxon>Rhodobacterales</taxon>
        <taxon>Roseobacteraceae</taxon>
        <taxon>Roseovarius</taxon>
    </lineage>
</organism>
<dbReference type="PANTHER" id="PTHR30419">
    <property type="entry name" value="HTH-TYPE TRANSCRIPTIONAL REGULATOR YBHD"/>
    <property type="match status" value="1"/>
</dbReference>
<dbReference type="Proteomes" id="UP000325785">
    <property type="component" value="Chromosome"/>
</dbReference>
<dbReference type="Gene3D" id="1.10.10.10">
    <property type="entry name" value="Winged helix-like DNA-binding domain superfamily/Winged helix DNA-binding domain"/>
    <property type="match status" value="1"/>
</dbReference>
<reference evidence="6 8" key="1">
    <citation type="submission" date="2015-04" db="EMBL/GenBank/DDBJ databases">
        <title>The draft genome sequence of Roseovarius indicus B108T.</title>
        <authorList>
            <person name="Li G."/>
            <person name="Lai Q."/>
            <person name="Shao Z."/>
            <person name="Yan P."/>
        </authorList>
    </citation>
    <scope>NUCLEOTIDE SEQUENCE [LARGE SCALE GENOMIC DNA]</scope>
    <source>
        <strain evidence="6 8">B108</strain>
    </source>
</reference>
<proteinExistence type="inferred from homology"/>
<evidence type="ECO:0000313" key="6">
    <source>
        <dbReference type="EMBL" id="KRS16108.1"/>
    </source>
</evidence>
<evidence type="ECO:0000313" key="9">
    <source>
        <dbReference type="Proteomes" id="UP000325785"/>
    </source>
</evidence>
<dbReference type="OrthoDB" id="9803735at2"/>
<evidence type="ECO:0000313" key="7">
    <source>
        <dbReference type="EMBL" id="QEW24939.1"/>
    </source>
</evidence>
<keyword evidence="2" id="KW-0805">Transcription regulation</keyword>
<dbReference type="KEGG" id="rid:RIdsm_00723"/>
<evidence type="ECO:0000259" key="5">
    <source>
        <dbReference type="PROSITE" id="PS50931"/>
    </source>
</evidence>
<dbReference type="PROSITE" id="PS50931">
    <property type="entry name" value="HTH_LYSR"/>
    <property type="match status" value="1"/>
</dbReference>
<accession>A0A0T5P4N1</accession>
<dbReference type="GO" id="GO:0003700">
    <property type="term" value="F:DNA-binding transcription factor activity"/>
    <property type="evidence" value="ECO:0007669"/>
    <property type="project" value="InterPro"/>
</dbReference>
<dbReference type="SUPFAM" id="SSF53850">
    <property type="entry name" value="Periplasmic binding protein-like II"/>
    <property type="match status" value="1"/>
</dbReference>
<evidence type="ECO:0000256" key="4">
    <source>
        <dbReference type="ARBA" id="ARBA00023163"/>
    </source>
</evidence>
<dbReference type="GO" id="GO:0003677">
    <property type="term" value="F:DNA binding"/>
    <property type="evidence" value="ECO:0007669"/>
    <property type="project" value="UniProtKB-KW"/>
</dbReference>
<comment type="similarity">
    <text evidence="1">Belongs to the LysR transcriptional regulatory family.</text>
</comment>
<evidence type="ECO:0000313" key="8">
    <source>
        <dbReference type="Proteomes" id="UP000051401"/>
    </source>
</evidence>
<dbReference type="InterPro" id="IPR036390">
    <property type="entry name" value="WH_DNA-bd_sf"/>
</dbReference>
<dbReference type="RefSeq" id="WP_057818863.1">
    <property type="nucleotide sequence ID" value="NZ_CAXRJZ010000039.1"/>
</dbReference>
<dbReference type="Pfam" id="PF00126">
    <property type="entry name" value="HTH_1"/>
    <property type="match status" value="1"/>
</dbReference>
<dbReference type="AlphaFoldDB" id="A0A0T5P4N1"/>
<keyword evidence="3" id="KW-0238">DNA-binding</keyword>
<evidence type="ECO:0000256" key="2">
    <source>
        <dbReference type="ARBA" id="ARBA00023015"/>
    </source>
</evidence>
<dbReference type="Proteomes" id="UP000051401">
    <property type="component" value="Unassembled WGS sequence"/>
</dbReference>
<evidence type="ECO:0000256" key="3">
    <source>
        <dbReference type="ARBA" id="ARBA00023125"/>
    </source>
</evidence>
<gene>
    <name evidence="7" type="primary">gltC_1</name>
    <name evidence="7" type="ORF">RIdsm_00723</name>
    <name evidence="6" type="ORF">XM52_20045</name>
</gene>
<dbReference type="Pfam" id="PF03466">
    <property type="entry name" value="LysR_substrate"/>
    <property type="match status" value="1"/>
</dbReference>
<keyword evidence="4" id="KW-0804">Transcription</keyword>
<dbReference type="InterPro" id="IPR036388">
    <property type="entry name" value="WH-like_DNA-bd_sf"/>
</dbReference>
<dbReference type="EMBL" id="CP031598">
    <property type="protein sequence ID" value="QEW24939.1"/>
    <property type="molecule type" value="Genomic_DNA"/>
</dbReference>
<reference evidence="7 9" key="2">
    <citation type="submission" date="2018-08" db="EMBL/GenBank/DDBJ databases">
        <title>Genetic Globetrotter - A new plasmid hitch-hiking vast phylogenetic and geographic distances.</title>
        <authorList>
            <person name="Vollmers J."/>
            <person name="Petersen J."/>
        </authorList>
    </citation>
    <scope>NUCLEOTIDE SEQUENCE [LARGE SCALE GENOMIC DNA]</scope>
    <source>
        <strain evidence="7 9">DSM 26383</strain>
    </source>
</reference>
<keyword evidence="8" id="KW-1185">Reference proteome</keyword>
<dbReference type="SUPFAM" id="SSF46785">
    <property type="entry name" value="Winged helix' DNA-binding domain"/>
    <property type="match status" value="1"/>
</dbReference>
<dbReference type="STRING" id="540747.SAMN04488031_109175"/>
<dbReference type="InterPro" id="IPR005119">
    <property type="entry name" value="LysR_subst-bd"/>
</dbReference>
<dbReference type="Gene3D" id="3.40.190.290">
    <property type="match status" value="1"/>
</dbReference>
<dbReference type="GO" id="GO:0005829">
    <property type="term" value="C:cytosol"/>
    <property type="evidence" value="ECO:0007669"/>
    <property type="project" value="TreeGrafter"/>
</dbReference>
<dbReference type="InterPro" id="IPR050950">
    <property type="entry name" value="HTH-type_LysR_regulators"/>
</dbReference>
<evidence type="ECO:0000256" key="1">
    <source>
        <dbReference type="ARBA" id="ARBA00009437"/>
    </source>
</evidence>
<feature type="domain" description="HTH lysR-type" evidence="5">
    <location>
        <begin position="18"/>
        <end position="70"/>
    </location>
</feature>
<dbReference type="EMBL" id="LAXI01000016">
    <property type="protein sequence ID" value="KRS16108.1"/>
    <property type="molecule type" value="Genomic_DNA"/>
</dbReference>
<sequence>MNKELQNFPLARFDLVTLRIFLTVIDTGSIRSASESLNLSPSAISRRLAELEENFGQPFFARHSRGVEISDAGHVMAAKAREIFAAIDSAHSELRRLSSGEAGSLLLSANGSAFVNGLAEDMKHFADAFPYIGIELFEQISPNVVASVVSGKTELGLISRTFRLPPEIVCTRYCTDRLVLAVPEGHDLAQLPAVRLSDMSSYHSIGVMEGSSMTRLIRRVSVLGNSEFKYRYMANTNEVARTLVAQGHGIAILPEQFVRPHEQIMPIKAVPIHESWAEREISLVQHAEATLSNTATIFRDFLLERARCRDVAR</sequence>
<dbReference type="PATRIC" id="fig|540747.5.peg.1765"/>